<keyword evidence="8 10" id="KW-0472">Membrane</keyword>
<evidence type="ECO:0000256" key="6">
    <source>
        <dbReference type="ARBA" id="ARBA00022989"/>
    </source>
</evidence>
<keyword evidence="12" id="KW-1185">Reference proteome</keyword>
<evidence type="ECO:0000256" key="7">
    <source>
        <dbReference type="ARBA" id="ARBA00023098"/>
    </source>
</evidence>
<dbReference type="GO" id="GO:0034626">
    <property type="term" value="P:fatty acid elongation, polyunsaturated fatty acid"/>
    <property type="evidence" value="ECO:0007669"/>
    <property type="project" value="TreeGrafter"/>
</dbReference>
<dbReference type="GO" id="GO:0019367">
    <property type="term" value="P:fatty acid elongation, saturated fatty acid"/>
    <property type="evidence" value="ECO:0007669"/>
    <property type="project" value="TreeGrafter"/>
</dbReference>
<evidence type="ECO:0000256" key="1">
    <source>
        <dbReference type="ARBA" id="ARBA00004141"/>
    </source>
</evidence>
<dbReference type="EMBL" id="JAYMYS010000002">
    <property type="protein sequence ID" value="KAK7406637.1"/>
    <property type="molecule type" value="Genomic_DNA"/>
</dbReference>
<evidence type="ECO:0000256" key="9">
    <source>
        <dbReference type="ARBA" id="ARBA00023160"/>
    </source>
</evidence>
<gene>
    <name evidence="11" type="ORF">VNO78_08266</name>
</gene>
<accession>A0AAN9SW49</accession>
<name>A0AAN9SW49_PSOTE</name>
<comment type="subcellular location">
    <subcellularLocation>
        <location evidence="1">Membrane</location>
        <topology evidence="1">Multi-pass membrane protein</topology>
    </subcellularLocation>
</comment>
<dbReference type="GO" id="GO:0030148">
    <property type="term" value="P:sphingolipid biosynthetic process"/>
    <property type="evidence" value="ECO:0007669"/>
    <property type="project" value="TreeGrafter"/>
</dbReference>
<evidence type="ECO:0000313" key="11">
    <source>
        <dbReference type="EMBL" id="KAK7406637.1"/>
    </source>
</evidence>
<keyword evidence="2" id="KW-0444">Lipid biosynthesis</keyword>
<evidence type="ECO:0000256" key="5">
    <source>
        <dbReference type="ARBA" id="ARBA00022832"/>
    </source>
</evidence>
<evidence type="ECO:0000313" key="12">
    <source>
        <dbReference type="Proteomes" id="UP001386955"/>
    </source>
</evidence>
<evidence type="ECO:0000256" key="3">
    <source>
        <dbReference type="ARBA" id="ARBA00022679"/>
    </source>
</evidence>
<keyword evidence="4 10" id="KW-0812">Transmembrane</keyword>
<dbReference type="GO" id="GO:0005789">
    <property type="term" value="C:endoplasmic reticulum membrane"/>
    <property type="evidence" value="ECO:0007669"/>
    <property type="project" value="TreeGrafter"/>
</dbReference>
<feature type="transmembrane region" description="Helical" evidence="10">
    <location>
        <begin position="78"/>
        <end position="102"/>
    </location>
</feature>
<protein>
    <recommendedName>
        <fullName evidence="13">Elongation of fatty acids protein 3-like</fullName>
    </recommendedName>
</protein>
<feature type="transmembrane region" description="Helical" evidence="10">
    <location>
        <begin position="41"/>
        <end position="66"/>
    </location>
</feature>
<dbReference type="GO" id="GO:0034625">
    <property type="term" value="P:fatty acid elongation, monounsaturated fatty acid"/>
    <property type="evidence" value="ECO:0007669"/>
    <property type="project" value="TreeGrafter"/>
</dbReference>
<dbReference type="PANTHER" id="PTHR11157">
    <property type="entry name" value="FATTY ACID ACYL TRANSFERASE-RELATED"/>
    <property type="match status" value="1"/>
</dbReference>
<dbReference type="AlphaFoldDB" id="A0AAN9SW49"/>
<keyword evidence="7" id="KW-0443">Lipid metabolism</keyword>
<dbReference type="GO" id="GO:0009922">
    <property type="term" value="F:fatty acid elongase activity"/>
    <property type="evidence" value="ECO:0007669"/>
    <property type="project" value="InterPro"/>
</dbReference>
<sequence>MSTSPSGKATAVMKTLNFYLSEHPAIVGFRWSHPQCWGSTWSFLVSSIALYVVVSIFLHLILALLLRRGQRVPLGPIPALHSLTMTVISATIFAGLLLSAAAEIKETRWLWHRSKTPLQWLLCFPLGTRPSGRVFFWSYVFYLSRFLQMLSTVFVVLRRRKLVLFQLFYDAISTLMSFLWLEFSQSFQVLAILFTTLAYAVMYGYRFWAAIAARGACLPLVLNCQILLLGCILVCHVGVLLSHFFTGGCNGIGAWFFDSLLNGAILLVFLNFYVRVYLGRGRKRDKNVALNDIAPSCSVYCAGDEEHSKIFKSY</sequence>
<dbReference type="PANTHER" id="PTHR11157:SF129">
    <property type="entry name" value="GNS1_SUR4 MEMBRANE FAMILY PROTEIN"/>
    <property type="match status" value="1"/>
</dbReference>
<keyword evidence="9" id="KW-0275">Fatty acid biosynthesis</keyword>
<dbReference type="GO" id="GO:0042761">
    <property type="term" value="P:very long-chain fatty acid biosynthetic process"/>
    <property type="evidence" value="ECO:0007669"/>
    <property type="project" value="TreeGrafter"/>
</dbReference>
<keyword evidence="5" id="KW-0276">Fatty acid metabolism</keyword>
<evidence type="ECO:0000256" key="8">
    <source>
        <dbReference type="ARBA" id="ARBA00023136"/>
    </source>
</evidence>
<feature type="transmembrane region" description="Helical" evidence="10">
    <location>
        <begin position="252"/>
        <end position="274"/>
    </location>
</feature>
<evidence type="ECO:0000256" key="2">
    <source>
        <dbReference type="ARBA" id="ARBA00022516"/>
    </source>
</evidence>
<reference evidence="11 12" key="1">
    <citation type="submission" date="2024-01" db="EMBL/GenBank/DDBJ databases">
        <title>The genomes of 5 underutilized Papilionoideae crops provide insights into root nodulation and disease resistanc.</title>
        <authorList>
            <person name="Jiang F."/>
        </authorList>
    </citation>
    <scope>NUCLEOTIDE SEQUENCE [LARGE SCALE GENOMIC DNA]</scope>
    <source>
        <strain evidence="11">DUOXIRENSHENG_FW03</strain>
        <tissue evidence="11">Leaves</tissue>
    </source>
</reference>
<keyword evidence="3" id="KW-0808">Transferase</keyword>
<evidence type="ECO:0000256" key="10">
    <source>
        <dbReference type="SAM" id="Phobius"/>
    </source>
</evidence>
<proteinExistence type="predicted"/>
<evidence type="ECO:0000256" key="4">
    <source>
        <dbReference type="ARBA" id="ARBA00022692"/>
    </source>
</evidence>
<feature type="transmembrane region" description="Helical" evidence="10">
    <location>
        <begin position="134"/>
        <end position="157"/>
    </location>
</feature>
<feature type="transmembrane region" description="Helical" evidence="10">
    <location>
        <begin position="220"/>
        <end position="246"/>
    </location>
</feature>
<dbReference type="InterPro" id="IPR002076">
    <property type="entry name" value="ELO_fam"/>
</dbReference>
<evidence type="ECO:0008006" key="13">
    <source>
        <dbReference type="Google" id="ProtNLM"/>
    </source>
</evidence>
<comment type="caution">
    <text evidence="11">The sequence shown here is derived from an EMBL/GenBank/DDBJ whole genome shotgun (WGS) entry which is preliminary data.</text>
</comment>
<feature type="transmembrane region" description="Helical" evidence="10">
    <location>
        <begin position="162"/>
        <end position="181"/>
    </location>
</feature>
<dbReference type="Proteomes" id="UP001386955">
    <property type="component" value="Unassembled WGS sequence"/>
</dbReference>
<keyword evidence="6 10" id="KW-1133">Transmembrane helix</keyword>
<dbReference type="Pfam" id="PF01151">
    <property type="entry name" value="ELO"/>
    <property type="match status" value="1"/>
</dbReference>
<organism evidence="11 12">
    <name type="scientific">Psophocarpus tetragonolobus</name>
    <name type="common">Winged bean</name>
    <name type="synonym">Dolichos tetragonolobus</name>
    <dbReference type="NCBI Taxonomy" id="3891"/>
    <lineage>
        <taxon>Eukaryota</taxon>
        <taxon>Viridiplantae</taxon>
        <taxon>Streptophyta</taxon>
        <taxon>Embryophyta</taxon>
        <taxon>Tracheophyta</taxon>
        <taxon>Spermatophyta</taxon>
        <taxon>Magnoliopsida</taxon>
        <taxon>eudicotyledons</taxon>
        <taxon>Gunneridae</taxon>
        <taxon>Pentapetalae</taxon>
        <taxon>rosids</taxon>
        <taxon>fabids</taxon>
        <taxon>Fabales</taxon>
        <taxon>Fabaceae</taxon>
        <taxon>Papilionoideae</taxon>
        <taxon>50 kb inversion clade</taxon>
        <taxon>NPAAA clade</taxon>
        <taxon>indigoferoid/millettioid clade</taxon>
        <taxon>Phaseoleae</taxon>
        <taxon>Psophocarpus</taxon>
    </lineage>
</organism>
<feature type="transmembrane region" description="Helical" evidence="10">
    <location>
        <begin position="187"/>
        <end position="208"/>
    </location>
</feature>